<gene>
    <name evidence="1" type="ORF">H8S09_01665</name>
</gene>
<dbReference type="PANTHER" id="PTHR18901:SF38">
    <property type="entry name" value="PSEUDOURIDINE-5'-PHOSPHATASE"/>
    <property type="match status" value="1"/>
</dbReference>
<dbReference type="Pfam" id="PF00702">
    <property type="entry name" value="Hydrolase"/>
    <property type="match status" value="1"/>
</dbReference>
<dbReference type="Proteomes" id="UP000615234">
    <property type="component" value="Unassembled WGS sequence"/>
</dbReference>
<dbReference type="PRINTS" id="PR00413">
    <property type="entry name" value="HADHALOGNASE"/>
</dbReference>
<keyword evidence="2" id="KW-1185">Reference proteome</keyword>
<dbReference type="InterPro" id="IPR023198">
    <property type="entry name" value="PGP-like_dom2"/>
</dbReference>
<dbReference type="RefSeq" id="WP_118482830.1">
    <property type="nucleotide sequence ID" value="NZ_JACOOX010000001.1"/>
</dbReference>
<comment type="caution">
    <text evidence="1">The sequence shown here is derived from an EMBL/GenBank/DDBJ whole genome shotgun (WGS) entry which is preliminary data.</text>
</comment>
<dbReference type="Gene3D" id="1.10.150.240">
    <property type="entry name" value="Putative phosphatase, domain 2"/>
    <property type="match status" value="1"/>
</dbReference>
<dbReference type="SUPFAM" id="SSF56784">
    <property type="entry name" value="HAD-like"/>
    <property type="match status" value="1"/>
</dbReference>
<protein>
    <submittedName>
        <fullName evidence="1">HAD family phosphatase</fullName>
    </submittedName>
</protein>
<dbReference type="EMBL" id="JACOOX010000001">
    <property type="protein sequence ID" value="MBC5661610.1"/>
    <property type="molecule type" value="Genomic_DNA"/>
</dbReference>
<name>A0A8I0AMU9_9FIRM</name>
<dbReference type="SFLD" id="SFLDG01135">
    <property type="entry name" value="C1.5.6:_HAD__Beta-PGM__Phospha"/>
    <property type="match status" value="1"/>
</dbReference>
<dbReference type="InterPro" id="IPR006439">
    <property type="entry name" value="HAD-SF_hydro_IA"/>
</dbReference>
<evidence type="ECO:0000313" key="1">
    <source>
        <dbReference type="EMBL" id="MBC5661610.1"/>
    </source>
</evidence>
<reference evidence="1 2" key="1">
    <citation type="submission" date="2020-08" db="EMBL/GenBank/DDBJ databases">
        <title>Genome public.</title>
        <authorList>
            <person name="Liu C."/>
            <person name="Sun Q."/>
        </authorList>
    </citation>
    <scope>NUCLEOTIDE SEQUENCE [LARGE SCALE GENOMIC DNA]</scope>
    <source>
        <strain evidence="1 2">NSJ-10</strain>
    </source>
</reference>
<dbReference type="InterPro" id="IPR023214">
    <property type="entry name" value="HAD_sf"/>
</dbReference>
<proteinExistence type="predicted"/>
<dbReference type="NCBIfam" id="TIGR01549">
    <property type="entry name" value="HAD-SF-IA-v1"/>
    <property type="match status" value="1"/>
</dbReference>
<dbReference type="AlphaFoldDB" id="A0A8I0AMU9"/>
<dbReference type="Gene3D" id="3.40.50.1000">
    <property type="entry name" value="HAD superfamily/HAD-like"/>
    <property type="match status" value="1"/>
</dbReference>
<dbReference type="SFLD" id="SFLDG01129">
    <property type="entry name" value="C1.5:_HAD__Beta-PGM__Phosphata"/>
    <property type="match status" value="1"/>
</dbReference>
<accession>A0A8I0AMU9</accession>
<dbReference type="CDD" id="cd07505">
    <property type="entry name" value="HAD_BPGM-like"/>
    <property type="match status" value="1"/>
</dbReference>
<evidence type="ECO:0000313" key="2">
    <source>
        <dbReference type="Proteomes" id="UP000615234"/>
    </source>
</evidence>
<dbReference type="PANTHER" id="PTHR18901">
    <property type="entry name" value="2-DEOXYGLUCOSE-6-PHOSPHATE PHOSPHATASE 2"/>
    <property type="match status" value="1"/>
</dbReference>
<dbReference type="NCBIfam" id="TIGR01509">
    <property type="entry name" value="HAD-SF-IA-v3"/>
    <property type="match status" value="1"/>
</dbReference>
<dbReference type="InterPro" id="IPR036412">
    <property type="entry name" value="HAD-like_sf"/>
</dbReference>
<sequence>MALRAVAFDMDGVLIDSEKVYRMCWLKNGLSIGIPENEMSKICDRMAGGTKKTNAHVMKEKMGEDFDYLAFRQRTVDMVEAYMNEHGVELKHGVIETLKTLKARGIKMAVATSTDRERAEDKLVRSGLLPYFDDVICGDEIERGKPYPDIYLKACEKLGTKPEETVGVEDSINGVTASHDAGLYTLMVIDLIQPDEETKKKADRISNDIFELTELFED</sequence>
<organism evidence="1 2">
    <name type="scientific">Coprococcus hominis</name>
    <name type="common">ex Liu et al. 2022</name>
    <dbReference type="NCBI Taxonomy" id="2763039"/>
    <lineage>
        <taxon>Bacteria</taxon>
        <taxon>Bacillati</taxon>
        <taxon>Bacillota</taxon>
        <taxon>Clostridia</taxon>
        <taxon>Lachnospirales</taxon>
        <taxon>Lachnospiraceae</taxon>
        <taxon>Coprococcus</taxon>
    </lineage>
</organism>
<dbReference type="SFLD" id="SFLDS00003">
    <property type="entry name" value="Haloacid_Dehalogenase"/>
    <property type="match status" value="1"/>
</dbReference>